<dbReference type="Proteomes" id="UP000184016">
    <property type="component" value="Unassembled WGS sequence"/>
</dbReference>
<keyword evidence="4" id="KW-1185">Reference proteome</keyword>
<dbReference type="AlphaFoldDB" id="A0A1M6RTD4"/>
<feature type="domain" description="AAA+ ATPase" evidence="2">
    <location>
        <begin position="209"/>
        <end position="387"/>
    </location>
</feature>
<evidence type="ECO:0000313" key="3">
    <source>
        <dbReference type="EMBL" id="SHK35547.1"/>
    </source>
</evidence>
<dbReference type="InterPro" id="IPR025158">
    <property type="entry name" value="Mg_chelat-rel_C"/>
</dbReference>
<dbReference type="InterPro" id="IPR027417">
    <property type="entry name" value="P-loop_NTPase"/>
</dbReference>
<sequence length="479" mass="52942">MMGKTYSAVLDGIDSLPVEVEADVSRGLPSFQIVGLPDSTVSESKARIRSAIKNSGIEFPNKRITVNLSPAGIRKRGAGLDLAIALAILQAAGHVDHFPQKTAWIAELALTGELRPVPAALRLTQAFCIDEWHHVVVSKHQHDAEWLPNPKIWLSADNLRQILAWFQEKIQLSSPDLLAPIQSFSSNNDFSHIHGLDWAKRGLEITASGRMHTLLIGPPGSGKTTLAQQAVSIFPSLSMSQAQEVISIHRAYSREINNSLMAPVVQPHHSCSVAAMIGGGKPIYPGEATFAHHGILILDELLEFPSTTLQALREPLVEGTIRLARGNGVKLLPAQFTLIATTNPCPCGEYGFGECSCTSQQREKYWKAVRGPLLDRFDLCISVGRQTYKENDAYTIETSKTIQKRIVKARELLDKNIQIPWEKTTKNLLDKWAEQLRFSYRAVLSVQKVAHIIALLEQSSSIHHSILEEAISYRNTSIR</sequence>
<proteinExistence type="inferred from homology"/>
<name>A0A1M6RTD4_9BACL</name>
<dbReference type="InterPro" id="IPR003593">
    <property type="entry name" value="AAA+_ATPase"/>
</dbReference>
<dbReference type="STRING" id="1830138.SAMN05443507_11291"/>
<dbReference type="InterPro" id="IPR000523">
    <property type="entry name" value="Mg_chelatse_chII-like_cat_dom"/>
</dbReference>
<dbReference type="Gene3D" id="3.30.230.10">
    <property type="match status" value="1"/>
</dbReference>
<dbReference type="Pfam" id="PF13335">
    <property type="entry name" value="Mg_chelatase_C"/>
    <property type="match status" value="1"/>
</dbReference>
<evidence type="ECO:0000313" key="4">
    <source>
        <dbReference type="Proteomes" id="UP000184016"/>
    </source>
</evidence>
<dbReference type="PANTHER" id="PTHR32039">
    <property type="entry name" value="MAGNESIUM-CHELATASE SUBUNIT CHLI"/>
    <property type="match status" value="1"/>
</dbReference>
<dbReference type="NCBIfam" id="TIGR00368">
    <property type="entry name" value="YifB family Mg chelatase-like AAA ATPase"/>
    <property type="match status" value="1"/>
</dbReference>
<evidence type="ECO:0000259" key="2">
    <source>
        <dbReference type="SMART" id="SM00382"/>
    </source>
</evidence>
<gene>
    <name evidence="3" type="ORF">SAMN05443507_11291</name>
</gene>
<dbReference type="OrthoDB" id="9813147at2"/>
<dbReference type="InterPro" id="IPR045006">
    <property type="entry name" value="CHLI-like"/>
</dbReference>
<dbReference type="Pfam" id="PF01078">
    <property type="entry name" value="Mg_chelatase"/>
    <property type="match status" value="1"/>
</dbReference>
<dbReference type="Gene3D" id="3.40.50.300">
    <property type="entry name" value="P-loop containing nucleotide triphosphate hydrolases"/>
    <property type="match status" value="1"/>
</dbReference>
<protein>
    <submittedName>
        <fullName evidence="3">Magnesium chelatase family protein</fullName>
    </submittedName>
</protein>
<dbReference type="InterPro" id="IPR004482">
    <property type="entry name" value="Mg_chelat-rel"/>
</dbReference>
<dbReference type="SUPFAM" id="SSF54211">
    <property type="entry name" value="Ribosomal protein S5 domain 2-like"/>
    <property type="match status" value="1"/>
</dbReference>
<dbReference type="Pfam" id="PF13541">
    <property type="entry name" value="ChlI"/>
    <property type="match status" value="1"/>
</dbReference>
<dbReference type="GO" id="GO:0005524">
    <property type="term" value="F:ATP binding"/>
    <property type="evidence" value="ECO:0007669"/>
    <property type="project" value="InterPro"/>
</dbReference>
<dbReference type="EMBL" id="FRAF01000012">
    <property type="protein sequence ID" value="SHK35547.1"/>
    <property type="molecule type" value="Genomic_DNA"/>
</dbReference>
<dbReference type="InterPro" id="IPR014721">
    <property type="entry name" value="Ribsml_uS5_D2-typ_fold_subgr"/>
</dbReference>
<accession>A0A1M6RTD4</accession>
<dbReference type="PANTHER" id="PTHR32039:SF7">
    <property type="entry name" value="COMPETENCE PROTEIN COMM"/>
    <property type="match status" value="1"/>
</dbReference>
<dbReference type="SMART" id="SM00382">
    <property type="entry name" value="AAA"/>
    <property type="match status" value="1"/>
</dbReference>
<reference evidence="4" key="1">
    <citation type="submission" date="2016-11" db="EMBL/GenBank/DDBJ databases">
        <authorList>
            <person name="Varghese N."/>
            <person name="Submissions S."/>
        </authorList>
    </citation>
    <scope>NUCLEOTIDE SEQUENCE [LARGE SCALE GENOMIC DNA]</scope>
    <source>
        <strain evidence="4">USBA-503</strain>
    </source>
</reference>
<evidence type="ECO:0000256" key="1">
    <source>
        <dbReference type="ARBA" id="ARBA00006354"/>
    </source>
</evidence>
<organism evidence="3 4">
    <name type="scientific">Alicyclobacillus tolerans</name>
    <dbReference type="NCBI Taxonomy" id="90970"/>
    <lineage>
        <taxon>Bacteria</taxon>
        <taxon>Bacillati</taxon>
        <taxon>Bacillota</taxon>
        <taxon>Bacilli</taxon>
        <taxon>Bacillales</taxon>
        <taxon>Alicyclobacillaceae</taxon>
        <taxon>Alicyclobacillus</taxon>
    </lineage>
</organism>
<dbReference type="SUPFAM" id="SSF52540">
    <property type="entry name" value="P-loop containing nucleoside triphosphate hydrolases"/>
    <property type="match status" value="1"/>
</dbReference>
<comment type="similarity">
    <text evidence="1">Belongs to the Mg-chelatase subunits D/I family. ComM subfamily.</text>
</comment>
<dbReference type="InterPro" id="IPR020568">
    <property type="entry name" value="Ribosomal_Su5_D2-typ_SF"/>
</dbReference>